<organism evidence="1 2">
    <name type="scientific">Halopenitus malekzadehii</name>
    <dbReference type="NCBI Taxonomy" id="1267564"/>
    <lineage>
        <taxon>Archaea</taxon>
        <taxon>Methanobacteriati</taxon>
        <taxon>Methanobacteriota</taxon>
        <taxon>Stenosarchaea group</taxon>
        <taxon>Halobacteria</taxon>
        <taxon>Halobacteriales</taxon>
        <taxon>Haloferacaceae</taxon>
        <taxon>Halopenitus</taxon>
    </lineage>
</organism>
<gene>
    <name evidence="1" type="ORF">SAMN05192561_101824</name>
</gene>
<evidence type="ECO:0000313" key="1">
    <source>
        <dbReference type="EMBL" id="SEH41763.1"/>
    </source>
</evidence>
<protein>
    <recommendedName>
        <fullName evidence="3">Winged helix-turn-helix DNA-binding</fullName>
    </recommendedName>
</protein>
<dbReference type="STRING" id="1267564.SAMN05192561_101824"/>
<proteinExistence type="predicted"/>
<dbReference type="Proteomes" id="UP000199215">
    <property type="component" value="Unassembled WGS sequence"/>
</dbReference>
<reference evidence="1 2" key="1">
    <citation type="submission" date="2016-10" db="EMBL/GenBank/DDBJ databases">
        <authorList>
            <person name="de Groot N.N."/>
        </authorList>
    </citation>
    <scope>NUCLEOTIDE SEQUENCE [LARGE SCALE GENOMIC DNA]</scope>
    <source>
        <strain evidence="1 2">IBRC-M10418</strain>
    </source>
</reference>
<name>A0A1H6I014_9EURY</name>
<evidence type="ECO:0008006" key="3">
    <source>
        <dbReference type="Google" id="ProtNLM"/>
    </source>
</evidence>
<accession>A0A1H6I014</accession>
<keyword evidence="2" id="KW-1185">Reference proteome</keyword>
<dbReference type="RefSeq" id="WP_177167413.1">
    <property type="nucleotide sequence ID" value="NZ_FNWU01000001.1"/>
</dbReference>
<dbReference type="EMBL" id="FNWU01000001">
    <property type="protein sequence ID" value="SEH41763.1"/>
    <property type="molecule type" value="Genomic_DNA"/>
</dbReference>
<evidence type="ECO:0000313" key="2">
    <source>
        <dbReference type="Proteomes" id="UP000199215"/>
    </source>
</evidence>
<dbReference type="OrthoDB" id="350952at2157"/>
<sequence>MAGNSVNSIGDLIEISYRTANVAVRRLEDDGVLQEVTGQSRNRVFRAREVFEMIQKPVDDLRYW</sequence>
<dbReference type="AlphaFoldDB" id="A0A1H6I014"/>